<evidence type="ECO:0000256" key="1">
    <source>
        <dbReference type="SAM" id="SignalP"/>
    </source>
</evidence>
<evidence type="ECO:0000259" key="2">
    <source>
        <dbReference type="PROSITE" id="PS51752"/>
    </source>
</evidence>
<reference evidence="4" key="1">
    <citation type="submission" date="2016-02" db="EMBL/GenBank/DDBJ databases">
        <title>Draft genome sequence of Microdochium bolleyi, a fungal endophyte of beachgrass.</title>
        <authorList>
            <consortium name="DOE Joint Genome Institute"/>
            <person name="David A.S."/>
            <person name="May G."/>
            <person name="Haridas S."/>
            <person name="Lim J."/>
            <person name="Wang M."/>
            <person name="Labutti K."/>
            <person name="Lipzen A."/>
            <person name="Barry K."/>
            <person name="Grigoriev I.V."/>
        </authorList>
    </citation>
    <scope>NUCLEOTIDE SEQUENCE [LARGE SCALE GENOMIC DNA]</scope>
    <source>
        <strain evidence="4">J235TASD1</strain>
    </source>
</reference>
<dbReference type="PROSITE" id="PS51752">
    <property type="entry name" value="JACALIN_LECTIN"/>
    <property type="match status" value="1"/>
</dbReference>
<evidence type="ECO:0000313" key="4">
    <source>
        <dbReference type="Proteomes" id="UP000070501"/>
    </source>
</evidence>
<feature type="signal peptide" evidence="1">
    <location>
        <begin position="1"/>
        <end position="16"/>
    </location>
</feature>
<dbReference type="InterPro" id="IPR001229">
    <property type="entry name" value="Jacalin-like_lectin_dom"/>
</dbReference>
<dbReference type="SUPFAM" id="SSF51101">
    <property type="entry name" value="Mannose-binding lectins"/>
    <property type="match status" value="1"/>
</dbReference>
<sequence length="373" mass="41062">MKWYATLPLFCALASAAPWPNTIWQNLYYIGGEGGDPFTAVAEEGHLVSKIRVYKSTKDDIKIRGIKLFYTDNSERVIGTEQGDWGEHAFEDGETVKSMSLWGDGKGRRTGRMKITTTKGEFDFGKKTDGQSEYPIDVGEGLFLGFDGRAGADIDSLAPVFIRKLKQRYFENIKYDDFDKSSGFQLETIKQSDLLYQGSQYMFTFTGTQTFTKTNTFTVGITNTLSIGSSFKAGVPEVAEITVSAEWSIAVAVERQQTETNTDTLTWSIATNITSEKDQRRCTASYYKGNIDVAWTGDLVLIDVDSKEHRIATKGSVKSVDASKVHASCEPLGSASSKRTIIETITGPNESDVHATTLVKRVAAARPTAIAAF</sequence>
<keyword evidence="1" id="KW-0732">Signal</keyword>
<protein>
    <recommendedName>
        <fullName evidence="2">Jacalin-type lectin domain-containing protein</fullName>
    </recommendedName>
</protein>
<dbReference type="SUPFAM" id="SSF56973">
    <property type="entry name" value="Aerolisin/ETX pore-forming domain"/>
    <property type="match status" value="1"/>
</dbReference>
<dbReference type="OrthoDB" id="3758675at2759"/>
<dbReference type="InterPro" id="IPR036404">
    <property type="entry name" value="Jacalin-like_lectin_dom_sf"/>
</dbReference>
<dbReference type="AlphaFoldDB" id="A0A136IQE0"/>
<dbReference type="Gene3D" id="2.100.10.30">
    <property type="entry name" value="Jacalin-like lectin domain"/>
    <property type="match status" value="1"/>
</dbReference>
<dbReference type="Pfam" id="PF01419">
    <property type="entry name" value="Jacalin"/>
    <property type="match status" value="1"/>
</dbReference>
<dbReference type="EMBL" id="KQ964264">
    <property type="protein sequence ID" value="KXJ87124.1"/>
    <property type="molecule type" value="Genomic_DNA"/>
</dbReference>
<dbReference type="InParanoid" id="A0A136IQE0"/>
<evidence type="ECO:0000313" key="3">
    <source>
        <dbReference type="EMBL" id="KXJ87124.1"/>
    </source>
</evidence>
<keyword evidence="4" id="KW-1185">Reference proteome</keyword>
<accession>A0A136IQE0</accession>
<feature type="chain" id="PRO_5007292976" description="Jacalin-type lectin domain-containing protein" evidence="1">
    <location>
        <begin position="17"/>
        <end position="373"/>
    </location>
</feature>
<organism evidence="3 4">
    <name type="scientific">Microdochium bolleyi</name>
    <dbReference type="NCBI Taxonomy" id="196109"/>
    <lineage>
        <taxon>Eukaryota</taxon>
        <taxon>Fungi</taxon>
        <taxon>Dikarya</taxon>
        <taxon>Ascomycota</taxon>
        <taxon>Pezizomycotina</taxon>
        <taxon>Sordariomycetes</taxon>
        <taxon>Xylariomycetidae</taxon>
        <taxon>Xylariales</taxon>
        <taxon>Microdochiaceae</taxon>
        <taxon>Microdochium</taxon>
    </lineage>
</organism>
<dbReference type="Gene3D" id="2.170.15.10">
    <property type="entry name" value="Proaerolysin, chain A, domain 3"/>
    <property type="match status" value="1"/>
</dbReference>
<feature type="domain" description="Jacalin-type lectin" evidence="2">
    <location>
        <begin position="24"/>
        <end position="163"/>
    </location>
</feature>
<name>A0A136IQE0_9PEZI</name>
<dbReference type="Proteomes" id="UP000070501">
    <property type="component" value="Unassembled WGS sequence"/>
</dbReference>
<proteinExistence type="predicted"/>
<gene>
    <name evidence="3" type="ORF">Micbo1qcDRAFT_218405</name>
</gene>